<dbReference type="HOGENOM" id="CLU_097175_0_0_5"/>
<keyword evidence="3" id="KW-1185">Reference proteome</keyword>
<dbReference type="AlphaFoldDB" id="M4ZZS3"/>
<dbReference type="RefSeq" id="WP_015669100.1">
    <property type="nucleotide sequence ID" value="NC_020453.1"/>
</dbReference>
<evidence type="ECO:0000256" key="1">
    <source>
        <dbReference type="SAM" id="MobiDB-lite"/>
    </source>
</evidence>
<reference evidence="2 3" key="1">
    <citation type="journal article" date="2013" name="Appl. Environ. Microbiol.">
        <title>Genome analysis suggests that the soil oligotrophic bacterium Agromonas oligotrophica (Bradyrhizobium oligotrophicum) is a nitrogen-fixing symbiont of Aeschynomene indica.</title>
        <authorList>
            <person name="Okubo T."/>
            <person name="Fukushima S."/>
            <person name="Itakura M."/>
            <person name="Oshima K."/>
            <person name="Longtonglang A."/>
            <person name="Teaumroong N."/>
            <person name="Mitsui H."/>
            <person name="Hattori M."/>
            <person name="Hattori R."/>
            <person name="Hattori T."/>
            <person name="Minamisawa K."/>
        </authorList>
    </citation>
    <scope>NUCLEOTIDE SEQUENCE [LARGE SCALE GENOMIC DNA]</scope>
    <source>
        <strain evidence="2 3">S58</strain>
    </source>
</reference>
<evidence type="ECO:0008006" key="4">
    <source>
        <dbReference type="Google" id="ProtNLM"/>
    </source>
</evidence>
<dbReference type="STRING" id="1245469.S58_60390"/>
<accession>M4ZZS3</accession>
<name>M4ZZS3_9BRAD</name>
<sequence length="271" mass="30143">MNLSANCTPADTELRLASHIGGLPQGDIDQLSQTFRSNHVAVIDQLLPKDMVEALTSEANILLDRESKRRKLIIKESGNTPRAYSSVGRDAICQHDGVIPAIFKSDAVLSFLRKLAGENIERVPYRPEEYIINSQCEPGDTHGWHWDDYAYALIFVIEAPDPLLGGRVEYLSNVEWQKGSTEPYLRRVLQDNVVRSLYVNSGQCYFMKANTTLHRVAPLTGSTKRTVVVLTFASPEDMVSDSITHNSMEDIYPDDTNTKSDDATVEAANVG</sequence>
<dbReference type="InterPro" id="IPR056470">
    <property type="entry name" value="BesD/HalB-like"/>
</dbReference>
<dbReference type="Proteomes" id="UP000011841">
    <property type="component" value="Chromosome"/>
</dbReference>
<dbReference type="KEGG" id="aol:S58_60390"/>
<organism evidence="2 3">
    <name type="scientific">Bradyrhizobium oligotrophicum S58</name>
    <dbReference type="NCBI Taxonomy" id="1245469"/>
    <lineage>
        <taxon>Bacteria</taxon>
        <taxon>Pseudomonadati</taxon>
        <taxon>Pseudomonadota</taxon>
        <taxon>Alphaproteobacteria</taxon>
        <taxon>Hyphomicrobiales</taxon>
        <taxon>Nitrobacteraceae</taxon>
        <taxon>Bradyrhizobium</taxon>
    </lineage>
</organism>
<dbReference type="EMBL" id="AP012603">
    <property type="protein sequence ID" value="BAM92015.1"/>
    <property type="molecule type" value="Genomic_DNA"/>
</dbReference>
<gene>
    <name evidence="2" type="ORF">S58_60390</name>
</gene>
<dbReference type="PATRIC" id="fig|1245469.3.peg.6175"/>
<evidence type="ECO:0000313" key="2">
    <source>
        <dbReference type="EMBL" id="BAM92015.1"/>
    </source>
</evidence>
<dbReference type="Pfam" id="PF23169">
    <property type="entry name" value="HalD"/>
    <property type="match status" value="1"/>
</dbReference>
<dbReference type="OrthoDB" id="2897833at2"/>
<dbReference type="GeneID" id="301819750"/>
<proteinExistence type="predicted"/>
<protein>
    <recommendedName>
        <fullName evidence="4">Fe2OG dioxygenase domain-containing protein</fullName>
    </recommendedName>
</protein>
<feature type="region of interest" description="Disordered" evidence="1">
    <location>
        <begin position="246"/>
        <end position="271"/>
    </location>
</feature>
<evidence type="ECO:0000313" key="3">
    <source>
        <dbReference type="Proteomes" id="UP000011841"/>
    </source>
</evidence>
<dbReference type="eggNOG" id="ENOG5030G33">
    <property type="taxonomic scope" value="Bacteria"/>
</dbReference>
<dbReference type="Gene3D" id="2.60.120.620">
    <property type="entry name" value="q2cbj1_9rhob like domain"/>
    <property type="match status" value="1"/>
</dbReference>
<dbReference type="SUPFAM" id="SSF51197">
    <property type="entry name" value="Clavaminate synthase-like"/>
    <property type="match status" value="1"/>
</dbReference>